<accession>A0A1Y1VTJ0</accession>
<proteinExistence type="predicted"/>
<dbReference type="AlphaFoldDB" id="A0A1Y1VTJ0"/>
<keyword evidence="7" id="KW-1185">Reference proteome</keyword>
<feature type="coiled-coil region" evidence="4">
    <location>
        <begin position="58"/>
        <end position="99"/>
    </location>
</feature>
<dbReference type="Pfam" id="PF15908">
    <property type="entry name" value="HMMR_C"/>
    <property type="match status" value="1"/>
</dbReference>
<evidence type="ECO:0000256" key="2">
    <source>
        <dbReference type="ARBA" id="ARBA00022490"/>
    </source>
</evidence>
<keyword evidence="2" id="KW-0963">Cytoplasm</keyword>
<keyword evidence="4" id="KW-0175">Coiled coil</keyword>
<reference evidence="6 7" key="1">
    <citation type="submission" date="2016-08" db="EMBL/GenBank/DDBJ databases">
        <title>A Parts List for Fungal Cellulosomes Revealed by Comparative Genomics.</title>
        <authorList>
            <consortium name="DOE Joint Genome Institute"/>
            <person name="Haitjema C.H."/>
            <person name="Gilmore S.P."/>
            <person name="Henske J.K."/>
            <person name="Solomon K.V."/>
            <person name="De Groot R."/>
            <person name="Kuo A."/>
            <person name="Mondo S.J."/>
            <person name="Salamov A.A."/>
            <person name="Labutti K."/>
            <person name="Zhao Z."/>
            <person name="Chiniquy J."/>
            <person name="Barry K."/>
            <person name="Brewer H.M."/>
            <person name="Purvine S.O."/>
            <person name="Wright A.T."/>
            <person name="Boxma B."/>
            <person name="Van Alen T."/>
            <person name="Hackstein J.H."/>
            <person name="Baker S.E."/>
            <person name="Grigoriev I.V."/>
            <person name="O'Malley M.A."/>
        </authorList>
    </citation>
    <scope>NUCLEOTIDE SEQUENCE [LARGE SCALE GENOMIC DNA]</scope>
    <source>
        <strain evidence="6 7">S4</strain>
    </source>
</reference>
<dbReference type="EMBL" id="MCFG01000533">
    <property type="protein sequence ID" value="ORX64336.1"/>
    <property type="molecule type" value="Genomic_DNA"/>
</dbReference>
<organism evidence="6 7">
    <name type="scientific">Anaeromyces robustus</name>
    <dbReference type="NCBI Taxonomy" id="1754192"/>
    <lineage>
        <taxon>Eukaryota</taxon>
        <taxon>Fungi</taxon>
        <taxon>Fungi incertae sedis</taxon>
        <taxon>Chytridiomycota</taxon>
        <taxon>Chytridiomycota incertae sedis</taxon>
        <taxon>Neocallimastigomycetes</taxon>
        <taxon>Neocallimastigales</taxon>
        <taxon>Neocallimastigaceae</taxon>
        <taxon>Anaeromyces</taxon>
    </lineage>
</organism>
<protein>
    <recommendedName>
        <fullName evidence="5">Hyaluronan-mediated motility receptor C-terminal domain-containing protein</fullName>
    </recommendedName>
</protein>
<keyword evidence="3" id="KW-0206">Cytoskeleton</keyword>
<name>A0A1Y1VTJ0_9FUNG</name>
<dbReference type="InterPro" id="IPR031794">
    <property type="entry name" value="HMMR_C"/>
</dbReference>
<comment type="subcellular location">
    <subcellularLocation>
        <location evidence="1">Cytoplasm</location>
        <location evidence="1">Cytoskeleton</location>
        <location evidence="1">Spindle</location>
    </subcellularLocation>
</comment>
<reference evidence="6 7" key="2">
    <citation type="submission" date="2016-08" db="EMBL/GenBank/DDBJ databases">
        <title>Pervasive Adenine N6-methylation of Active Genes in Fungi.</title>
        <authorList>
            <consortium name="DOE Joint Genome Institute"/>
            <person name="Mondo S.J."/>
            <person name="Dannebaum R.O."/>
            <person name="Kuo R.C."/>
            <person name="Labutti K."/>
            <person name="Haridas S."/>
            <person name="Kuo A."/>
            <person name="Salamov A."/>
            <person name="Ahrendt S.R."/>
            <person name="Lipzen A."/>
            <person name="Sullivan W."/>
            <person name="Andreopoulos W.B."/>
            <person name="Clum A."/>
            <person name="Lindquist E."/>
            <person name="Daum C."/>
            <person name="Ramamoorthy G.K."/>
            <person name="Gryganskyi A."/>
            <person name="Culley D."/>
            <person name="Magnuson J.K."/>
            <person name="James T.Y."/>
            <person name="O'Malley M.A."/>
            <person name="Stajich J.E."/>
            <person name="Spatafora J.W."/>
            <person name="Visel A."/>
            <person name="Grigoriev I.V."/>
        </authorList>
    </citation>
    <scope>NUCLEOTIDE SEQUENCE [LARGE SCALE GENOMIC DNA]</scope>
    <source>
        <strain evidence="6 7">S4</strain>
    </source>
</reference>
<evidence type="ECO:0000256" key="1">
    <source>
        <dbReference type="ARBA" id="ARBA00004186"/>
    </source>
</evidence>
<dbReference type="Proteomes" id="UP000193944">
    <property type="component" value="Unassembled WGS sequence"/>
</dbReference>
<comment type="caution">
    <text evidence="6">The sequence shown here is derived from an EMBL/GenBank/DDBJ whole genome shotgun (WGS) entry which is preliminary data.</text>
</comment>
<evidence type="ECO:0000256" key="4">
    <source>
        <dbReference type="SAM" id="Coils"/>
    </source>
</evidence>
<dbReference type="GO" id="GO:0005819">
    <property type="term" value="C:spindle"/>
    <property type="evidence" value="ECO:0007669"/>
    <property type="project" value="UniProtKB-SubCell"/>
</dbReference>
<gene>
    <name evidence="6" type="ORF">BCR32DRAFT_129752</name>
</gene>
<evidence type="ECO:0000259" key="5">
    <source>
        <dbReference type="Pfam" id="PF15908"/>
    </source>
</evidence>
<feature type="domain" description="Hyaluronan-mediated motility receptor C-terminal" evidence="5">
    <location>
        <begin position="24"/>
        <end position="95"/>
    </location>
</feature>
<dbReference type="STRING" id="1754192.A0A1Y1VTJ0"/>
<evidence type="ECO:0000313" key="6">
    <source>
        <dbReference type="EMBL" id="ORX64336.1"/>
    </source>
</evidence>
<dbReference type="OrthoDB" id="419631at2759"/>
<evidence type="ECO:0000256" key="3">
    <source>
        <dbReference type="ARBA" id="ARBA00023212"/>
    </source>
</evidence>
<evidence type="ECO:0000313" key="7">
    <source>
        <dbReference type="Proteomes" id="UP000193944"/>
    </source>
</evidence>
<sequence>MEYELKYEELKQEYHEAIKTLEIAQEKGSITEDEFKRIADIHASLFGHNNNKQKIKYIDQIKQENLKLKSNNATLSVRNKQLTRKALDLEKELDAFRAIPTGRKKVGHYTRMLSLSEKENSLSPENQNIA</sequence>